<evidence type="ECO:0000313" key="3">
    <source>
        <dbReference type="Proteomes" id="UP001558613"/>
    </source>
</evidence>
<gene>
    <name evidence="2" type="ORF">QQF64_002877</name>
</gene>
<reference evidence="2 3" key="1">
    <citation type="submission" date="2023-09" db="EMBL/GenBank/DDBJ databases">
        <authorList>
            <person name="Wang M."/>
        </authorList>
    </citation>
    <scope>NUCLEOTIDE SEQUENCE [LARGE SCALE GENOMIC DNA]</scope>
    <source>
        <strain evidence="2">GT-2023</strain>
        <tissue evidence="2">Liver</tissue>
    </source>
</reference>
<dbReference type="EMBL" id="JAYMGO010000010">
    <property type="protein sequence ID" value="KAL1267202.1"/>
    <property type="molecule type" value="Genomic_DNA"/>
</dbReference>
<feature type="compositionally biased region" description="Basic and acidic residues" evidence="1">
    <location>
        <begin position="171"/>
        <end position="201"/>
    </location>
</feature>
<feature type="region of interest" description="Disordered" evidence="1">
    <location>
        <begin position="170"/>
        <end position="201"/>
    </location>
</feature>
<sequence>MCSALGGTERRAAGPAVSSPVPEPQLHWSVPEPTGFRMRAGPHGALWPHTRETACVSCHQRTESLKCAAPVCRGRAPNAPSPSVELREAPFLPSCSRFCSKIRPADWPLCLRADEPDGGSWRDGGRANFTQNTHNGIFQRVDSYTRKKNITFEISQLFLTQMEMFLTSARSEQKGHSHANKELQPRHRHADPLSEKSISDSEKNSRAALSFASVRVRCVADRPPVVESHYTDRSGGGDAPSFTGLFSSRSICYVTNSLLLHRF</sequence>
<evidence type="ECO:0000256" key="1">
    <source>
        <dbReference type="SAM" id="MobiDB-lite"/>
    </source>
</evidence>
<protein>
    <submittedName>
        <fullName evidence="2">Uncharacterized protein</fullName>
    </submittedName>
</protein>
<dbReference type="Proteomes" id="UP001558613">
    <property type="component" value="Unassembled WGS sequence"/>
</dbReference>
<name>A0ABR3MRH8_9TELE</name>
<accession>A0ABR3MRH8</accession>
<evidence type="ECO:0000313" key="2">
    <source>
        <dbReference type="EMBL" id="KAL1267202.1"/>
    </source>
</evidence>
<keyword evidence="3" id="KW-1185">Reference proteome</keyword>
<organism evidence="2 3">
    <name type="scientific">Cirrhinus molitorella</name>
    <name type="common">mud carp</name>
    <dbReference type="NCBI Taxonomy" id="172907"/>
    <lineage>
        <taxon>Eukaryota</taxon>
        <taxon>Metazoa</taxon>
        <taxon>Chordata</taxon>
        <taxon>Craniata</taxon>
        <taxon>Vertebrata</taxon>
        <taxon>Euteleostomi</taxon>
        <taxon>Actinopterygii</taxon>
        <taxon>Neopterygii</taxon>
        <taxon>Teleostei</taxon>
        <taxon>Ostariophysi</taxon>
        <taxon>Cypriniformes</taxon>
        <taxon>Cyprinidae</taxon>
        <taxon>Labeoninae</taxon>
        <taxon>Labeonini</taxon>
        <taxon>Cirrhinus</taxon>
    </lineage>
</organism>
<feature type="region of interest" description="Disordered" evidence="1">
    <location>
        <begin position="1"/>
        <end position="28"/>
    </location>
</feature>
<proteinExistence type="predicted"/>
<comment type="caution">
    <text evidence="2">The sequence shown here is derived from an EMBL/GenBank/DDBJ whole genome shotgun (WGS) entry which is preliminary data.</text>
</comment>